<accession>A0A7Z0DA47</accession>
<dbReference type="Gene3D" id="3.40.50.720">
    <property type="entry name" value="NAD(P)-binding Rossmann-like Domain"/>
    <property type="match status" value="1"/>
</dbReference>
<evidence type="ECO:0000256" key="2">
    <source>
        <dbReference type="ARBA" id="ARBA00023002"/>
    </source>
</evidence>
<dbReference type="AlphaFoldDB" id="A0A7Z0DA47"/>
<dbReference type="InterPro" id="IPR020904">
    <property type="entry name" value="Sc_DH/Rdtase_CS"/>
</dbReference>
<proteinExistence type="inferred from homology"/>
<comment type="caution">
    <text evidence="4">The sequence shown here is derived from an EMBL/GenBank/DDBJ whole genome shotgun (WGS) entry which is preliminary data.</text>
</comment>
<dbReference type="Proteomes" id="UP000527616">
    <property type="component" value="Unassembled WGS sequence"/>
</dbReference>
<dbReference type="SUPFAM" id="SSF51735">
    <property type="entry name" value="NAD(P)-binding Rossmann-fold domains"/>
    <property type="match status" value="1"/>
</dbReference>
<dbReference type="PANTHER" id="PTHR42879:SF2">
    <property type="entry name" value="3-OXOACYL-[ACYL-CARRIER-PROTEIN] REDUCTASE FABG"/>
    <property type="match status" value="1"/>
</dbReference>
<dbReference type="NCBIfam" id="TIGR01963">
    <property type="entry name" value="PHB_DH"/>
    <property type="match status" value="1"/>
</dbReference>
<dbReference type="PANTHER" id="PTHR42879">
    <property type="entry name" value="3-OXOACYL-(ACYL-CARRIER-PROTEIN) REDUCTASE"/>
    <property type="match status" value="1"/>
</dbReference>
<keyword evidence="5" id="KW-1185">Reference proteome</keyword>
<evidence type="ECO:0000256" key="3">
    <source>
        <dbReference type="RuleBase" id="RU000363"/>
    </source>
</evidence>
<evidence type="ECO:0000256" key="1">
    <source>
        <dbReference type="ARBA" id="ARBA00006484"/>
    </source>
</evidence>
<dbReference type="EC" id="1.1.1.30" evidence="4"/>
<evidence type="ECO:0000313" key="4">
    <source>
        <dbReference type="EMBL" id="NYI71770.1"/>
    </source>
</evidence>
<dbReference type="Pfam" id="PF00106">
    <property type="entry name" value="adh_short"/>
    <property type="match status" value="1"/>
</dbReference>
<dbReference type="InterPro" id="IPR002347">
    <property type="entry name" value="SDR_fam"/>
</dbReference>
<dbReference type="PRINTS" id="PR00080">
    <property type="entry name" value="SDRFAMILY"/>
</dbReference>
<dbReference type="InterPro" id="IPR050259">
    <property type="entry name" value="SDR"/>
</dbReference>
<dbReference type="PRINTS" id="PR00081">
    <property type="entry name" value="GDHRDH"/>
</dbReference>
<dbReference type="RefSeq" id="WP_179445551.1">
    <property type="nucleotide sequence ID" value="NZ_JACBZS010000001.1"/>
</dbReference>
<evidence type="ECO:0000313" key="5">
    <source>
        <dbReference type="Proteomes" id="UP000527616"/>
    </source>
</evidence>
<dbReference type="EMBL" id="JACBZS010000001">
    <property type="protein sequence ID" value="NYI71770.1"/>
    <property type="molecule type" value="Genomic_DNA"/>
</dbReference>
<keyword evidence="2 4" id="KW-0560">Oxidoreductase</keyword>
<dbReference type="FunFam" id="3.40.50.720:FF:000084">
    <property type="entry name" value="Short-chain dehydrogenase reductase"/>
    <property type="match status" value="1"/>
</dbReference>
<dbReference type="InterPro" id="IPR036291">
    <property type="entry name" value="NAD(P)-bd_dom_sf"/>
</dbReference>
<gene>
    <name evidence="4" type="ORF">GGQ54_002330</name>
</gene>
<dbReference type="GO" id="GO:0032787">
    <property type="term" value="P:monocarboxylic acid metabolic process"/>
    <property type="evidence" value="ECO:0007669"/>
    <property type="project" value="UniProtKB-ARBA"/>
</dbReference>
<reference evidence="4 5" key="1">
    <citation type="submission" date="2020-07" db="EMBL/GenBank/DDBJ databases">
        <title>Sequencing the genomes of 1000 actinobacteria strains.</title>
        <authorList>
            <person name="Klenk H.-P."/>
        </authorList>
    </citation>
    <scope>NUCLEOTIDE SEQUENCE [LARGE SCALE GENOMIC DNA]</scope>
    <source>
        <strain evidence="4 5">DSM 103164</strain>
    </source>
</reference>
<dbReference type="GO" id="GO:0003858">
    <property type="term" value="F:3-hydroxybutyrate dehydrogenase activity"/>
    <property type="evidence" value="ECO:0007669"/>
    <property type="project" value="UniProtKB-EC"/>
</dbReference>
<sequence>MENEAAGELAGKRALITGGAGGIGAACARRLSRLGAVVTVADRDADGAQRVATEIGGEAWQVDLSDTAALEGLALSTDILINNAGIQHIDPVEEFDPATWRRMLDIMLTAPFLLTRAALPGMYAAGWGRVINVSSIHGLVASPYKSAYVAAKHGLQGLTKTLALEAGERGVTCNCVNPGYVRTPLVESQIADQARTNKISESEVLETIMLASSAVKRLVEPDEVADLICWLAGPMSGMATGASWVLDGGWTAR</sequence>
<organism evidence="4 5">
    <name type="scientific">Naumannella cuiyingiana</name>
    <dbReference type="NCBI Taxonomy" id="1347891"/>
    <lineage>
        <taxon>Bacteria</taxon>
        <taxon>Bacillati</taxon>
        <taxon>Actinomycetota</taxon>
        <taxon>Actinomycetes</taxon>
        <taxon>Propionibacteriales</taxon>
        <taxon>Propionibacteriaceae</taxon>
        <taxon>Naumannella</taxon>
    </lineage>
</organism>
<dbReference type="InterPro" id="IPR011294">
    <property type="entry name" value="3-OHbutyrate_DH"/>
</dbReference>
<dbReference type="PROSITE" id="PS00061">
    <property type="entry name" value="ADH_SHORT"/>
    <property type="match status" value="1"/>
</dbReference>
<protein>
    <submittedName>
        <fullName evidence="4">3-hydroxybutyrate dehydrogenase</fullName>
        <ecNumber evidence="4">1.1.1.30</ecNumber>
    </submittedName>
</protein>
<comment type="similarity">
    <text evidence="1 3">Belongs to the short-chain dehydrogenases/reductases (SDR) family.</text>
</comment>
<name>A0A7Z0DA47_9ACTN</name>
<dbReference type="NCBIfam" id="NF009093">
    <property type="entry name" value="PRK12429.1"/>
    <property type="match status" value="1"/>
</dbReference>